<keyword evidence="11" id="KW-0472">Membrane</keyword>
<feature type="compositionally biased region" description="Basic and acidic residues" evidence="17">
    <location>
        <begin position="69"/>
        <end position="93"/>
    </location>
</feature>
<evidence type="ECO:0000256" key="15">
    <source>
        <dbReference type="PIRSR" id="PIRSR615500-1"/>
    </source>
</evidence>
<feature type="compositionally biased region" description="Low complexity" evidence="17">
    <location>
        <begin position="1338"/>
        <end position="1353"/>
    </location>
</feature>
<evidence type="ECO:0000256" key="5">
    <source>
        <dbReference type="ARBA" id="ARBA00022692"/>
    </source>
</evidence>
<dbReference type="PANTHER" id="PTHR42884:SF31">
    <property type="entry name" value="PROPROTEIN CONVERTASE SUBTILISIN_KEXIN TYPE 5"/>
    <property type="match status" value="1"/>
</dbReference>
<reference evidence="20" key="1">
    <citation type="journal article" date="2017" name="bioRxiv">
        <title>Comparative analysis of the genomes of Stylophora pistillata and Acropora digitifera provides evidence for extensive differences between species of corals.</title>
        <authorList>
            <person name="Voolstra C.R."/>
            <person name="Li Y."/>
            <person name="Liew Y.J."/>
            <person name="Baumgarten S."/>
            <person name="Zoccola D."/>
            <person name="Flot J.-F."/>
            <person name="Tambutte S."/>
            <person name="Allemand D."/>
            <person name="Aranda M."/>
        </authorList>
    </citation>
    <scope>NUCLEOTIDE SEQUENCE [LARGE SCALE GENOMIC DNA]</scope>
</reference>
<evidence type="ECO:0000256" key="13">
    <source>
        <dbReference type="ARBA" id="ARBA00023157"/>
    </source>
</evidence>
<dbReference type="Pfam" id="PF01483">
    <property type="entry name" value="P_proprotein"/>
    <property type="match status" value="3"/>
</dbReference>
<feature type="active site" description="Charge relay system" evidence="15 16">
    <location>
        <position position="1519"/>
    </location>
</feature>
<feature type="compositionally biased region" description="Basic and acidic residues" evidence="17">
    <location>
        <begin position="1"/>
        <end position="20"/>
    </location>
</feature>
<dbReference type="SUPFAM" id="SSF52743">
    <property type="entry name" value="Subtilisin-like"/>
    <property type="match status" value="3"/>
</dbReference>
<feature type="region of interest" description="Disordered" evidence="17">
    <location>
        <begin position="1"/>
        <end position="119"/>
    </location>
</feature>
<dbReference type="PRINTS" id="PR00723">
    <property type="entry name" value="SUBTILISIN"/>
</dbReference>
<evidence type="ECO:0000256" key="6">
    <source>
        <dbReference type="ARBA" id="ARBA00022729"/>
    </source>
</evidence>
<dbReference type="EMBL" id="LSMT01000088">
    <property type="protein sequence ID" value="PFX28200.1"/>
    <property type="molecule type" value="Genomic_DNA"/>
</dbReference>
<feature type="active site" description="Charge relay system" evidence="16">
    <location>
        <position position="2246"/>
    </location>
</feature>
<evidence type="ECO:0000313" key="19">
    <source>
        <dbReference type="EMBL" id="PFX28200.1"/>
    </source>
</evidence>
<keyword evidence="3 16" id="KW-0645">Protease</keyword>
<evidence type="ECO:0000256" key="12">
    <source>
        <dbReference type="ARBA" id="ARBA00023145"/>
    </source>
</evidence>
<feature type="compositionally biased region" description="Basic and acidic residues" evidence="17">
    <location>
        <begin position="29"/>
        <end position="55"/>
    </location>
</feature>
<feature type="active site" description="Charge relay system" evidence="16">
    <location>
        <position position="1112"/>
    </location>
</feature>
<comment type="similarity">
    <text evidence="2">Belongs to the peptidase S8 family. Furin subfamily.</text>
</comment>
<dbReference type="InterPro" id="IPR015500">
    <property type="entry name" value="Peptidase_S8_subtilisin-rel"/>
</dbReference>
<evidence type="ECO:0000256" key="9">
    <source>
        <dbReference type="ARBA" id="ARBA00022825"/>
    </source>
</evidence>
<dbReference type="InterPro" id="IPR023827">
    <property type="entry name" value="Peptidase_S8_Asp-AS"/>
</dbReference>
<dbReference type="InterPro" id="IPR000209">
    <property type="entry name" value="Peptidase_S8/S53_dom"/>
</dbReference>
<dbReference type="InterPro" id="IPR038466">
    <property type="entry name" value="S8_pro-domain_sf"/>
</dbReference>
<keyword evidence="14" id="KW-0325">Glycoprotein</keyword>
<dbReference type="FunFam" id="2.20.100.10:FF:000002">
    <property type="entry name" value="Unc-5 netrin receptor C"/>
    <property type="match status" value="1"/>
</dbReference>
<keyword evidence="6" id="KW-0732">Signal</keyword>
<dbReference type="InterPro" id="IPR034182">
    <property type="entry name" value="Kexin/furin"/>
</dbReference>
<dbReference type="PROSITE" id="PS51829">
    <property type="entry name" value="P_HOMO_B"/>
    <property type="match status" value="3"/>
</dbReference>
<dbReference type="InterPro" id="IPR008979">
    <property type="entry name" value="Galactose-bd-like_sf"/>
</dbReference>
<evidence type="ECO:0000256" key="14">
    <source>
        <dbReference type="ARBA" id="ARBA00023180"/>
    </source>
</evidence>
<dbReference type="Pfam" id="PF00082">
    <property type="entry name" value="Peptidase_S8"/>
    <property type="match status" value="3"/>
</dbReference>
<dbReference type="Pfam" id="PF16470">
    <property type="entry name" value="S8_pro-domain"/>
    <property type="match status" value="1"/>
</dbReference>
<evidence type="ECO:0000256" key="8">
    <source>
        <dbReference type="ARBA" id="ARBA00022801"/>
    </source>
</evidence>
<dbReference type="PROSITE" id="PS00136">
    <property type="entry name" value="SUBTILASE_ASP"/>
    <property type="match status" value="2"/>
</dbReference>
<keyword evidence="10" id="KW-1133">Transmembrane helix</keyword>
<feature type="active site" description="Charge relay system" evidence="15 16">
    <location>
        <position position="1733"/>
    </location>
</feature>
<feature type="domain" description="P/Homo B" evidence="18">
    <location>
        <begin position="1191"/>
        <end position="1318"/>
    </location>
</feature>
<dbReference type="OrthoDB" id="5981811at2759"/>
<dbReference type="InterPro" id="IPR022398">
    <property type="entry name" value="Peptidase_S8_His-AS"/>
</dbReference>
<evidence type="ECO:0000256" key="4">
    <source>
        <dbReference type="ARBA" id="ARBA00022685"/>
    </source>
</evidence>
<dbReference type="PROSITE" id="PS00137">
    <property type="entry name" value="SUBTILASE_HIS"/>
    <property type="match status" value="1"/>
</dbReference>
<feature type="active site" description="Charge relay system" evidence="16">
    <location>
        <position position="835"/>
    </location>
</feature>
<dbReference type="Pfam" id="PF00090">
    <property type="entry name" value="TSP_1"/>
    <property type="match status" value="3"/>
</dbReference>
<evidence type="ECO:0000256" key="16">
    <source>
        <dbReference type="PROSITE-ProRule" id="PRU01240"/>
    </source>
</evidence>
<dbReference type="FunFam" id="3.40.50.200:FF:000021">
    <property type="entry name" value="Proprotein convertase subtilisin/kexin type 5a"/>
    <property type="match status" value="3"/>
</dbReference>
<proteinExistence type="inferred from homology"/>
<dbReference type="SUPFAM" id="SSF54897">
    <property type="entry name" value="Protease propeptides/inhibitors"/>
    <property type="match status" value="1"/>
</dbReference>
<dbReference type="CDD" id="cd04059">
    <property type="entry name" value="Peptidases_S8_Protein_convertases_Kexins_Furin-like"/>
    <property type="match status" value="3"/>
</dbReference>
<name>A0A2B4SH58_STYPI</name>
<evidence type="ECO:0000259" key="18">
    <source>
        <dbReference type="PROSITE" id="PS51829"/>
    </source>
</evidence>
<dbReference type="GO" id="GO:0000139">
    <property type="term" value="C:Golgi membrane"/>
    <property type="evidence" value="ECO:0007669"/>
    <property type="project" value="TreeGrafter"/>
</dbReference>
<evidence type="ECO:0000256" key="7">
    <source>
        <dbReference type="ARBA" id="ARBA00022737"/>
    </source>
</evidence>
<dbReference type="PROSITE" id="PS51892">
    <property type="entry name" value="SUBTILASE"/>
    <property type="match status" value="3"/>
</dbReference>
<feature type="active site" description="Charge relay system" evidence="16">
    <location>
        <position position="935"/>
    </location>
</feature>
<dbReference type="InterPro" id="IPR002884">
    <property type="entry name" value="P_dom"/>
</dbReference>
<dbReference type="SUPFAM" id="SSF82895">
    <property type="entry name" value="TSP-1 type 1 repeat"/>
    <property type="match status" value="3"/>
</dbReference>
<feature type="domain" description="P/Homo B" evidence="18">
    <location>
        <begin position="2510"/>
        <end position="2652"/>
    </location>
</feature>
<dbReference type="Gene3D" id="3.40.50.200">
    <property type="entry name" value="Peptidase S8/S53 domain"/>
    <property type="match status" value="3"/>
</dbReference>
<feature type="compositionally biased region" description="Basic residues" evidence="17">
    <location>
        <begin position="94"/>
        <end position="104"/>
    </location>
</feature>
<keyword evidence="5" id="KW-0812">Transmembrane</keyword>
<keyword evidence="9 16" id="KW-0720">Serine protease</keyword>
<evidence type="ECO:0000256" key="17">
    <source>
        <dbReference type="SAM" id="MobiDB-lite"/>
    </source>
</evidence>
<feature type="region of interest" description="Disordered" evidence="17">
    <location>
        <begin position="1321"/>
        <end position="1353"/>
    </location>
</feature>
<evidence type="ECO:0000256" key="10">
    <source>
        <dbReference type="ARBA" id="ARBA00022989"/>
    </source>
</evidence>
<keyword evidence="8 16" id="KW-0378">Hydrolase</keyword>
<dbReference type="GO" id="GO:0004252">
    <property type="term" value="F:serine-type endopeptidase activity"/>
    <property type="evidence" value="ECO:0007669"/>
    <property type="project" value="UniProtKB-UniRule"/>
</dbReference>
<keyword evidence="12" id="KW-0865">Zymogen</keyword>
<dbReference type="PANTHER" id="PTHR42884">
    <property type="entry name" value="PROPROTEIN CONVERTASE SUBTILISIN/KEXIN-RELATED"/>
    <property type="match status" value="1"/>
</dbReference>
<keyword evidence="7" id="KW-0677">Repeat</keyword>
<dbReference type="SUPFAM" id="SSF49785">
    <property type="entry name" value="Galactose-binding domain-like"/>
    <property type="match status" value="3"/>
</dbReference>
<evidence type="ECO:0000313" key="20">
    <source>
        <dbReference type="Proteomes" id="UP000225706"/>
    </source>
</evidence>
<dbReference type="Proteomes" id="UP000225706">
    <property type="component" value="Unassembled WGS sequence"/>
</dbReference>
<organism evidence="19 20">
    <name type="scientific">Stylophora pistillata</name>
    <name type="common">Smooth cauliflower coral</name>
    <dbReference type="NCBI Taxonomy" id="50429"/>
    <lineage>
        <taxon>Eukaryota</taxon>
        <taxon>Metazoa</taxon>
        <taxon>Cnidaria</taxon>
        <taxon>Anthozoa</taxon>
        <taxon>Hexacorallia</taxon>
        <taxon>Scleractinia</taxon>
        <taxon>Astrocoeniina</taxon>
        <taxon>Pocilloporidae</taxon>
        <taxon>Stylophora</taxon>
    </lineage>
</organism>
<dbReference type="FunFam" id="2.20.100.10:FF:000007">
    <property type="entry name" value="Thrombospondin 1"/>
    <property type="match status" value="1"/>
</dbReference>
<protein>
    <submittedName>
        <fullName evidence="19">Furin-1</fullName>
    </submittedName>
</protein>
<dbReference type="Gene3D" id="2.20.100.10">
    <property type="entry name" value="Thrombospondin type-1 (TSP1) repeat"/>
    <property type="match status" value="3"/>
</dbReference>
<keyword evidence="4" id="KW-0165">Cleavage on pair of basic residues</keyword>
<evidence type="ECO:0000256" key="11">
    <source>
        <dbReference type="ARBA" id="ARBA00023136"/>
    </source>
</evidence>
<dbReference type="InterPro" id="IPR036383">
    <property type="entry name" value="TSP1_rpt_sf"/>
</dbReference>
<feature type="active site" description="Charge relay system" evidence="16">
    <location>
        <position position="2428"/>
    </location>
</feature>
<dbReference type="GO" id="GO:0005802">
    <property type="term" value="C:trans-Golgi network"/>
    <property type="evidence" value="ECO:0007669"/>
    <property type="project" value="TreeGrafter"/>
</dbReference>
<dbReference type="InterPro" id="IPR000884">
    <property type="entry name" value="TSP1_rpt"/>
</dbReference>
<dbReference type="FunFam" id="2.20.100.10:FF:000001">
    <property type="entry name" value="semaphorin-5A isoform X1"/>
    <property type="match status" value="1"/>
</dbReference>
<evidence type="ECO:0000256" key="2">
    <source>
        <dbReference type="ARBA" id="ARBA00005325"/>
    </source>
</evidence>
<comment type="subcellular location">
    <subcellularLocation>
        <location evidence="1">Membrane</location>
        <topology evidence="1">Single-pass membrane protein</topology>
    </subcellularLocation>
</comment>
<feature type="domain" description="P/Homo B" evidence="18">
    <location>
        <begin position="1812"/>
        <end position="1941"/>
    </location>
</feature>
<sequence length="2890" mass="323594">MEGKGENKLSRIEEWREKKREKNRQKNLKYNEKNREKRAAYARERRHADKTDHQQTRQRTAQAAKKSKKLQEKKEKKAVLETNMEKVRRQTRERVKKLREKKKQIANAGEVRDAGSQANDNVAGFRNRMAASRAVKKVKKALPETPEKRAEIMKKIGASPRTRKHLVKAGIMTTPEEEKESKVLKAMAADIKEGLEEVKRSGSNEKRTALRAFKSLAFGQNVKKSRAQRSLAKVVSLNRKSIGRGIKRRMEILKGEEPSWLVSKRKVRFDAVPEEVKRNVYDFWTTQASRPTGDKKDFVRYRTGKSQYTEHAKHILEKSQTEAFLEFQALYPGVKIKQRKFESLKPFFVKAAKERDRKSCLCRKHVEIKIVLGDCMKFRKAALKERDHESVNVLATITEAAELTLCPKAEEDPYHKLACLERECEHCGVHLMKLLPEEESIEGTVIWRRYDYVSTGKFLANGQEKKKLALVTKETPPSEMFGYFKNLMKDYPMHSFMAKWQRDQLDTLLEHLPIDHAVAIHDYSEGYTCRSQDETQSEYFDVAKVSLHVTILYRHATEVNDGIESTEENPEIVKEHVFVISDDVIQDNSSVHKVQELLNNYITNDLGQQVKIMHEFTDGCAAQYKSRHCLGDLSCCVADFGFKVQRNFFETSHAKGEQDAAGSHVKQKVSQAVLRRTAAIKSAKDMHTYLTESFTLPTASSFLSRTKSVNLKQRLFFYVPASGEGSVNRNRPERKFREIKGIRKIHAVKCTTEQGKVYTRERSCYCLDCLLETGDSCANSEWVDDWKELKIEREASPAITRNAQEDTVAVTTETAVRIADLAVAGSVVAVAADADSSYDYYLLKVNSDGVEELAADVTDAYGSIYNTGQEVLKGNFFLRDNLIDMTYKLDESKVAIVHAATVRHICSDLRTVKRGRKSVYRVPVILNEEILASIHGNKCAGVIAGKRHNDLCGIGLAYEANIAGVRLFDDHIWSTDAWEFSSLIHKLDYIDIYSNSWGPGDIGWEVEGPGPLASKALELGTSKGRGGLGAIYTFAAGNGGLGGDSCAYNGYVNSIYTIAITGVNRDGSLPSYAEDCPGIMAAAYSMDSYKNVGTVTTVDNQEGCVHNFSESSAATAMASGLIALTLQANPNLTWRDVQHIIANSARAAPGGVLLKDGKWRQNKAGFYFSKFYGFGLMDASRMVNLAKNWTQVPGQRKCEIEGSEKQIPGTISVEVKNCEIKFLEHVQVRVNLDFSRRGDLILHLKSPSETICPLTGYRMADNYQEFTNLTDWHITTLFHWGENPSGKWELKISDASPEHPSAGKLHHWSLILYGTSSAPLKHGREKDDLPPRVIPTKSTSTGSTTNEPTNESTSTVPVMLIILPVQEKGLSLDTCQPAKCKRDSAYDRTFASEIYTNVWAVKIRGGQREAEKVALKYGFSYDKHVFQEYHTLKKPELKEQSEKIKSHLEVDRNLQFEPKVEWFMHQKLKKYQLFSRTDPRFQEQWYIKRPAGSNEPTYNITFTWDKGYTGKGIMVAVVDDGVDGSHPELRKNYNWTLSYDYVANKHMKHGTPVSGHGNNCAGIIAGVANNGLCGRGLAYEANIAGIRLFDEGIKSTDATESAALVHKLESIDIYSNSWGPGDMGWRVEGPGPLTRKALEIGTKMGRGGLGAIYTFAAGNGGITGDCCAYNGYVNSIYTIAINGVNKDGTNPTYAEECPGVMATTYSRDSFKGLGKVITVDNKEGCVDDFAATSAATAMASGLIALTLQANPKLTWRDIQHIVAYSARRAPGGVALKRGYWQRNKAGLYVSKFYGFGLMDAGKMVSLAKKWTTVPRQLKCEIEGSETNKQIPGAVFIEVKNCAIKFLEHVQIKVNLDFPHRGDLALQLKAPSGTTSPLTRKRRMDNFTGYRNLTDWIIATLFHWRENPSGRWELKVDDFDPKIPSLGTLYDWSLILYGTSSDPLKCLPEVGNIPMNQPVPTKPSKPPPQSGSWDMLGFLAILPVFALFIFYCRWRKKNKEVERDRGKDDVMQKNEGVGKHDNDKHKALTLTPRASAKLIKDVNKGLRPISLTPILFKIAEDRVVEEYVKPAVLRKIDERQFGTNHRTYTAHQGKKVISSQADLDYLFQRLVIPNLTDGLSVHDYAAFHIRMDRLTIIVLLLVPLISGEKIQTGRNQETEYATNRVRRTNQDPGIPRDWQWYLKDTTVSMGVESAWNAGYTGKGVFVAVVDDGVNMNHPDLRSNFNVSTSYDFMMNRQINRFYSPGSHGTKCAGIIAGGNNDNCGVGIAYNAKIAGIRIYDDSTKSTDLSEAKALSYKNQLIDIYSNSWGPGDMGWRVEGPGPLLTKAMEEGVENGRHGKGSIFVFAAGNGGFTGDSCAFNGYVNNIHTIAISGVNWDGSVPAFTEPCAGIMAVTYGKDMFTYTTEGNVKPPLITTEGSSGCTEDFPGTSANTALASGIIALTLQANQDLTWRDVQHLIVRSSQPLDSPAVSQRRSTPSWSTNAANLPVSRFYGFGLMDASLMIRYAKTWVSVPQQLSCEIPYKISGSAWPQIPWTGQLDLTLSVNEHHCGIRFLEHVQVKIDVTFPRRGYLEMSSESPSGTQSKLLYSRKYDSWTGYKNFKNWKVTSLHYWGENPIGDWHMTLRNSQPHRNSRNAQDRLIERVKRRLWSAPTTPTKIDGGYSNWSSWSQCTVTCGDGTQYRSRSCNNPIPLNGGAQCVGSAQETRKCPFNVCPTPGIPINGNYSQWTEWSQCTQSCNGGTQHRSRECDNPRPANGGNDCRKMGQATQYRKCNPQNCPVDGRYSPWSSWSVCSRTCNGGYKRRSRTCTNPPPEFGGRNCRRLGSATQSQQCNTQKCPGYVFSLTLILFGTREDPLANNLHVDRKTKKMNRVDIEERKRGENRNNSDQEIIRS</sequence>
<feature type="active site" description="Charge relay system" evidence="16">
    <location>
        <position position="2209"/>
    </location>
</feature>
<accession>A0A2B4SH58</accession>
<evidence type="ECO:0000256" key="1">
    <source>
        <dbReference type="ARBA" id="ARBA00004167"/>
    </source>
</evidence>
<evidence type="ECO:0000256" key="3">
    <source>
        <dbReference type="ARBA" id="ARBA00022670"/>
    </source>
</evidence>
<dbReference type="PROSITE" id="PS50092">
    <property type="entry name" value="TSP1"/>
    <property type="match status" value="3"/>
</dbReference>
<dbReference type="Gene3D" id="3.30.70.850">
    <property type="entry name" value="Peptidase S8, pro-domain"/>
    <property type="match status" value="1"/>
</dbReference>
<dbReference type="InterPro" id="IPR032815">
    <property type="entry name" value="S8_pro-domain"/>
</dbReference>
<dbReference type="Gene3D" id="2.60.120.260">
    <property type="entry name" value="Galactose-binding domain-like"/>
    <property type="match status" value="3"/>
</dbReference>
<keyword evidence="20" id="KW-1185">Reference proteome</keyword>
<dbReference type="SMART" id="SM00209">
    <property type="entry name" value="TSP1"/>
    <property type="match status" value="3"/>
</dbReference>
<gene>
    <name evidence="19" type="primary">furin</name>
    <name evidence="19" type="ORF">AWC38_SpisGene7114</name>
</gene>
<comment type="caution">
    <text evidence="19">The sequence shown here is derived from an EMBL/GenBank/DDBJ whole genome shotgun (WGS) entry which is preliminary data.</text>
</comment>
<dbReference type="GO" id="GO:0016486">
    <property type="term" value="P:peptide hormone processing"/>
    <property type="evidence" value="ECO:0007669"/>
    <property type="project" value="TreeGrafter"/>
</dbReference>
<keyword evidence="13" id="KW-1015">Disulfide bond</keyword>
<feature type="active site" description="Charge relay system" evidence="15 16">
    <location>
        <position position="1556"/>
    </location>
</feature>
<dbReference type="InterPro" id="IPR036852">
    <property type="entry name" value="Peptidase_S8/S53_dom_sf"/>
</dbReference>